<feature type="region of interest" description="Disordered" evidence="1">
    <location>
        <begin position="164"/>
        <end position="183"/>
    </location>
</feature>
<evidence type="ECO:0000313" key="3">
    <source>
        <dbReference type="Proteomes" id="UP000298030"/>
    </source>
</evidence>
<protein>
    <submittedName>
        <fullName evidence="2">Uncharacterized protein</fullName>
    </submittedName>
</protein>
<comment type="caution">
    <text evidence="2">The sequence shown here is derived from an EMBL/GenBank/DDBJ whole genome shotgun (WGS) entry which is preliminary data.</text>
</comment>
<sequence>MNTHTYIRFTELVSPARATILQAFPLIRGPRRVQLEGDLQTMALVSVGLPVDGAKWYQREGCQNSDENFSAAGDPAFSRPRRARAFRLEHFAPFCIGVRLARRSFRIGPKALPLRAIGLNSPWYSVWSGSDSTFSGRSRGEDVAGCRGVETAVLVRLQVSSVGDTPNPRMKGSAEAAIPGPNSQHSLVEGTSMESGSACVAISSAGASSAHTPFGVDAVASTLSLPKSFKPARNRKLGLAPETTVAQVLRRGGSLLAGIASPHNTINSGDDVVVGCRAQAAWCLNFFYLVAQRIDGMNGSGVSLNKHQWGTLTRADNHHMRHGLSPTASYYDFTGSLGVGPRLDN</sequence>
<reference evidence="2 3" key="1">
    <citation type="journal article" date="2019" name="Nat. Ecol. Evol.">
        <title>Megaphylogeny resolves global patterns of mushroom evolution.</title>
        <authorList>
            <person name="Varga T."/>
            <person name="Krizsan K."/>
            <person name="Foldi C."/>
            <person name="Dima B."/>
            <person name="Sanchez-Garcia M."/>
            <person name="Sanchez-Ramirez S."/>
            <person name="Szollosi G.J."/>
            <person name="Szarkandi J.G."/>
            <person name="Papp V."/>
            <person name="Albert L."/>
            <person name="Andreopoulos W."/>
            <person name="Angelini C."/>
            <person name="Antonin V."/>
            <person name="Barry K.W."/>
            <person name="Bougher N.L."/>
            <person name="Buchanan P."/>
            <person name="Buyck B."/>
            <person name="Bense V."/>
            <person name="Catcheside P."/>
            <person name="Chovatia M."/>
            <person name="Cooper J."/>
            <person name="Damon W."/>
            <person name="Desjardin D."/>
            <person name="Finy P."/>
            <person name="Geml J."/>
            <person name="Haridas S."/>
            <person name="Hughes K."/>
            <person name="Justo A."/>
            <person name="Karasinski D."/>
            <person name="Kautmanova I."/>
            <person name="Kiss B."/>
            <person name="Kocsube S."/>
            <person name="Kotiranta H."/>
            <person name="LaButti K.M."/>
            <person name="Lechner B.E."/>
            <person name="Liimatainen K."/>
            <person name="Lipzen A."/>
            <person name="Lukacs Z."/>
            <person name="Mihaltcheva S."/>
            <person name="Morgado L.N."/>
            <person name="Niskanen T."/>
            <person name="Noordeloos M.E."/>
            <person name="Ohm R.A."/>
            <person name="Ortiz-Santana B."/>
            <person name="Ovrebo C."/>
            <person name="Racz N."/>
            <person name="Riley R."/>
            <person name="Savchenko A."/>
            <person name="Shiryaev A."/>
            <person name="Soop K."/>
            <person name="Spirin V."/>
            <person name="Szebenyi C."/>
            <person name="Tomsovsky M."/>
            <person name="Tulloss R.E."/>
            <person name="Uehling J."/>
            <person name="Grigoriev I.V."/>
            <person name="Vagvolgyi C."/>
            <person name="Papp T."/>
            <person name="Martin F.M."/>
            <person name="Miettinen O."/>
            <person name="Hibbett D.S."/>
            <person name="Nagy L.G."/>
        </authorList>
    </citation>
    <scope>NUCLEOTIDE SEQUENCE [LARGE SCALE GENOMIC DNA]</scope>
    <source>
        <strain evidence="2 3">FP101781</strain>
    </source>
</reference>
<gene>
    <name evidence="2" type="ORF">FA13DRAFT_1704951</name>
</gene>
<organism evidence="2 3">
    <name type="scientific">Coprinellus micaceus</name>
    <name type="common">Glistening ink-cap mushroom</name>
    <name type="synonym">Coprinus micaceus</name>
    <dbReference type="NCBI Taxonomy" id="71717"/>
    <lineage>
        <taxon>Eukaryota</taxon>
        <taxon>Fungi</taxon>
        <taxon>Dikarya</taxon>
        <taxon>Basidiomycota</taxon>
        <taxon>Agaricomycotina</taxon>
        <taxon>Agaricomycetes</taxon>
        <taxon>Agaricomycetidae</taxon>
        <taxon>Agaricales</taxon>
        <taxon>Agaricineae</taxon>
        <taxon>Psathyrellaceae</taxon>
        <taxon>Coprinellus</taxon>
    </lineage>
</organism>
<evidence type="ECO:0000313" key="2">
    <source>
        <dbReference type="EMBL" id="TEB37829.1"/>
    </source>
</evidence>
<dbReference type="EMBL" id="QPFP01000003">
    <property type="protein sequence ID" value="TEB37829.1"/>
    <property type="molecule type" value="Genomic_DNA"/>
</dbReference>
<evidence type="ECO:0000256" key="1">
    <source>
        <dbReference type="SAM" id="MobiDB-lite"/>
    </source>
</evidence>
<proteinExistence type="predicted"/>
<dbReference type="AlphaFoldDB" id="A0A4Y7TW80"/>
<name>A0A4Y7TW80_COPMI</name>
<accession>A0A4Y7TW80</accession>
<dbReference type="Proteomes" id="UP000298030">
    <property type="component" value="Unassembled WGS sequence"/>
</dbReference>
<keyword evidence="3" id="KW-1185">Reference proteome</keyword>